<proteinExistence type="predicted"/>
<sequence length="174" mass="18926">MASFATDPGHAESSLGPDAISADRSRQQSVEQNHSGAGEHDTDDGTGKRKKGTKRRKVNHACLYCRRSHMTCDEGRPCQRWYVSLPAVYRGDLGESTQPPTPLWDHCSIKREIGHLCHDERRSTAKEKAPTGSASTTNPALDVTRGLAGQCSALATTDNDPSYIHLLSIASVRV</sequence>
<protein>
    <submittedName>
        <fullName evidence="1">Uncharacterized protein</fullName>
    </submittedName>
</protein>
<dbReference type="EMBL" id="JANSHE010000999">
    <property type="protein sequence ID" value="KAJ3005318.1"/>
    <property type="molecule type" value="Genomic_DNA"/>
</dbReference>
<evidence type="ECO:0000313" key="1">
    <source>
        <dbReference type="EMBL" id="KAJ3005318.1"/>
    </source>
</evidence>
<keyword evidence="2" id="KW-1185">Reference proteome</keyword>
<reference evidence="1" key="1">
    <citation type="submission" date="2022-08" db="EMBL/GenBank/DDBJ databases">
        <title>Genome Sequence of Pycnoporus sanguineus.</title>
        <authorList>
            <person name="Buettner E."/>
        </authorList>
    </citation>
    <scope>NUCLEOTIDE SEQUENCE</scope>
    <source>
        <strain evidence="1">CG-C14</strain>
    </source>
</reference>
<comment type="caution">
    <text evidence="1">The sequence shown here is derived from an EMBL/GenBank/DDBJ whole genome shotgun (WGS) entry which is preliminary data.</text>
</comment>
<organism evidence="1 2">
    <name type="scientific">Trametes sanguinea</name>
    <dbReference type="NCBI Taxonomy" id="158606"/>
    <lineage>
        <taxon>Eukaryota</taxon>
        <taxon>Fungi</taxon>
        <taxon>Dikarya</taxon>
        <taxon>Basidiomycota</taxon>
        <taxon>Agaricomycotina</taxon>
        <taxon>Agaricomycetes</taxon>
        <taxon>Polyporales</taxon>
        <taxon>Polyporaceae</taxon>
        <taxon>Trametes</taxon>
    </lineage>
</organism>
<name>A0ACC1Q0U7_9APHY</name>
<dbReference type="Proteomes" id="UP001144978">
    <property type="component" value="Unassembled WGS sequence"/>
</dbReference>
<evidence type="ECO:0000313" key="2">
    <source>
        <dbReference type="Proteomes" id="UP001144978"/>
    </source>
</evidence>
<gene>
    <name evidence="1" type="ORF">NUW54_g4390</name>
</gene>
<accession>A0ACC1Q0U7</accession>